<evidence type="ECO:0000313" key="3">
    <source>
        <dbReference type="Proteomes" id="UP000887159"/>
    </source>
</evidence>
<proteinExistence type="predicted"/>
<sequence length="72" mass="8661">MSKSGQTLPLFFSYDCQLPERRFHRKWIMERLSKEQKEIVGKELRKNPSRTPKLERSELKERRGALEIGEWA</sequence>
<protein>
    <submittedName>
        <fullName evidence="2">Uncharacterized protein</fullName>
    </submittedName>
</protein>
<dbReference type="EMBL" id="BMAU01021185">
    <property type="protein sequence ID" value="GFX95296.1"/>
    <property type="molecule type" value="Genomic_DNA"/>
</dbReference>
<dbReference type="Proteomes" id="UP000887159">
    <property type="component" value="Unassembled WGS sequence"/>
</dbReference>
<organism evidence="2 3">
    <name type="scientific">Trichonephila clavipes</name>
    <name type="common">Golden silk orbweaver</name>
    <name type="synonym">Nephila clavipes</name>
    <dbReference type="NCBI Taxonomy" id="2585209"/>
    <lineage>
        <taxon>Eukaryota</taxon>
        <taxon>Metazoa</taxon>
        <taxon>Ecdysozoa</taxon>
        <taxon>Arthropoda</taxon>
        <taxon>Chelicerata</taxon>
        <taxon>Arachnida</taxon>
        <taxon>Araneae</taxon>
        <taxon>Araneomorphae</taxon>
        <taxon>Entelegynae</taxon>
        <taxon>Araneoidea</taxon>
        <taxon>Nephilidae</taxon>
        <taxon>Trichonephila</taxon>
    </lineage>
</organism>
<evidence type="ECO:0000313" key="2">
    <source>
        <dbReference type="EMBL" id="GFX95296.1"/>
    </source>
</evidence>
<accession>A0A8X6UWD6</accession>
<reference evidence="2" key="1">
    <citation type="submission" date="2020-08" db="EMBL/GenBank/DDBJ databases">
        <title>Multicomponent nature underlies the extraordinary mechanical properties of spider dragline silk.</title>
        <authorList>
            <person name="Kono N."/>
            <person name="Nakamura H."/>
            <person name="Mori M."/>
            <person name="Yoshida Y."/>
            <person name="Ohtoshi R."/>
            <person name="Malay A.D."/>
            <person name="Moran D.A.P."/>
            <person name="Tomita M."/>
            <person name="Numata K."/>
            <person name="Arakawa K."/>
        </authorList>
    </citation>
    <scope>NUCLEOTIDE SEQUENCE</scope>
</reference>
<comment type="caution">
    <text evidence="2">The sequence shown here is derived from an EMBL/GenBank/DDBJ whole genome shotgun (WGS) entry which is preliminary data.</text>
</comment>
<dbReference type="AlphaFoldDB" id="A0A8X6UWD6"/>
<feature type="region of interest" description="Disordered" evidence="1">
    <location>
        <begin position="45"/>
        <end position="72"/>
    </location>
</feature>
<feature type="compositionally biased region" description="Basic and acidic residues" evidence="1">
    <location>
        <begin position="45"/>
        <end position="65"/>
    </location>
</feature>
<name>A0A8X6UWD6_TRICX</name>
<gene>
    <name evidence="2" type="ORF">TNCV_848861</name>
</gene>
<evidence type="ECO:0000256" key="1">
    <source>
        <dbReference type="SAM" id="MobiDB-lite"/>
    </source>
</evidence>
<keyword evidence="3" id="KW-1185">Reference proteome</keyword>